<keyword evidence="1" id="KW-0732">Signal</keyword>
<feature type="signal peptide" evidence="1">
    <location>
        <begin position="1"/>
        <end position="20"/>
    </location>
</feature>
<keyword evidence="4" id="KW-1185">Reference proteome</keyword>
<dbReference type="HOGENOM" id="CLU_1001304_0_0_1"/>
<evidence type="ECO:0000256" key="1">
    <source>
        <dbReference type="SAM" id="SignalP"/>
    </source>
</evidence>
<dbReference type="EnsemblFungi" id="EJT81577">
    <property type="protein sequence ID" value="EJT81577"/>
    <property type="gene ID" value="GGTG_01555"/>
</dbReference>
<dbReference type="AlphaFoldDB" id="J3NJX3"/>
<dbReference type="RefSeq" id="XP_009217586.1">
    <property type="nucleotide sequence ID" value="XM_009219322.1"/>
</dbReference>
<dbReference type="eggNOG" id="ENOG502RN4S">
    <property type="taxonomic scope" value="Eukaryota"/>
</dbReference>
<evidence type="ECO:0000313" key="4">
    <source>
        <dbReference type="Proteomes" id="UP000006039"/>
    </source>
</evidence>
<gene>
    <name evidence="3" type="primary">20342013</name>
    <name evidence="2" type="ORF">GGTG_01555</name>
</gene>
<accession>J3NJX3</accession>
<reference evidence="2" key="2">
    <citation type="submission" date="2010-07" db="EMBL/GenBank/DDBJ databases">
        <authorList>
            <consortium name="The Broad Institute Genome Sequencing Platform"/>
            <consortium name="Broad Institute Genome Sequencing Center for Infectious Disease"/>
            <person name="Ma L.-J."/>
            <person name="Dead R."/>
            <person name="Young S."/>
            <person name="Zeng Q."/>
            <person name="Koehrsen M."/>
            <person name="Alvarado L."/>
            <person name="Berlin A."/>
            <person name="Chapman S.B."/>
            <person name="Chen Z."/>
            <person name="Freedman E."/>
            <person name="Gellesch M."/>
            <person name="Goldberg J."/>
            <person name="Griggs A."/>
            <person name="Gujja S."/>
            <person name="Heilman E.R."/>
            <person name="Heiman D."/>
            <person name="Hepburn T."/>
            <person name="Howarth C."/>
            <person name="Jen D."/>
            <person name="Larson L."/>
            <person name="Mehta T."/>
            <person name="Neiman D."/>
            <person name="Pearson M."/>
            <person name="Roberts A."/>
            <person name="Saif S."/>
            <person name="Shea T."/>
            <person name="Shenoy N."/>
            <person name="Sisk P."/>
            <person name="Stolte C."/>
            <person name="Sykes S."/>
            <person name="Walk T."/>
            <person name="White J."/>
            <person name="Yandava C."/>
            <person name="Haas B."/>
            <person name="Nusbaum C."/>
            <person name="Birren B."/>
        </authorList>
    </citation>
    <scope>NUCLEOTIDE SEQUENCE</scope>
    <source>
        <strain evidence="2">R3-111a-1</strain>
    </source>
</reference>
<organism evidence="2">
    <name type="scientific">Gaeumannomyces tritici (strain R3-111a-1)</name>
    <name type="common">Wheat and barley take-all root rot fungus</name>
    <name type="synonym">Gaeumannomyces graminis var. tritici</name>
    <dbReference type="NCBI Taxonomy" id="644352"/>
    <lineage>
        <taxon>Eukaryota</taxon>
        <taxon>Fungi</taxon>
        <taxon>Dikarya</taxon>
        <taxon>Ascomycota</taxon>
        <taxon>Pezizomycotina</taxon>
        <taxon>Sordariomycetes</taxon>
        <taxon>Sordariomycetidae</taxon>
        <taxon>Magnaporthales</taxon>
        <taxon>Magnaporthaceae</taxon>
        <taxon>Gaeumannomyces</taxon>
    </lineage>
</organism>
<dbReference type="Proteomes" id="UP000006039">
    <property type="component" value="Unassembled WGS sequence"/>
</dbReference>
<feature type="chain" id="PRO_5015094161" evidence="1">
    <location>
        <begin position="21"/>
        <end position="278"/>
    </location>
</feature>
<reference evidence="2" key="3">
    <citation type="submission" date="2010-09" db="EMBL/GenBank/DDBJ databases">
        <title>Annotation of Gaeumannomyces graminis var. tritici R3-111a-1.</title>
        <authorList>
            <consortium name="The Broad Institute Genome Sequencing Platform"/>
            <person name="Ma L.-J."/>
            <person name="Dead R."/>
            <person name="Young S.K."/>
            <person name="Zeng Q."/>
            <person name="Gargeya S."/>
            <person name="Fitzgerald M."/>
            <person name="Haas B."/>
            <person name="Abouelleil A."/>
            <person name="Alvarado L."/>
            <person name="Arachchi H.M."/>
            <person name="Berlin A."/>
            <person name="Brown A."/>
            <person name="Chapman S.B."/>
            <person name="Chen Z."/>
            <person name="Dunbar C."/>
            <person name="Freedman E."/>
            <person name="Gearin G."/>
            <person name="Gellesch M."/>
            <person name="Goldberg J."/>
            <person name="Griggs A."/>
            <person name="Gujja S."/>
            <person name="Heiman D."/>
            <person name="Howarth C."/>
            <person name="Larson L."/>
            <person name="Lui A."/>
            <person name="MacDonald P.J.P."/>
            <person name="Mehta T."/>
            <person name="Montmayeur A."/>
            <person name="Murphy C."/>
            <person name="Neiman D."/>
            <person name="Pearson M."/>
            <person name="Priest M."/>
            <person name="Roberts A."/>
            <person name="Saif S."/>
            <person name="Shea T."/>
            <person name="Shenoy N."/>
            <person name="Sisk P."/>
            <person name="Stolte C."/>
            <person name="Sykes S."/>
            <person name="Yandava C."/>
            <person name="Wortman J."/>
            <person name="Nusbaum C."/>
            <person name="Birren B."/>
        </authorList>
    </citation>
    <scope>NUCLEOTIDE SEQUENCE</scope>
    <source>
        <strain evidence="2">R3-111a-1</strain>
    </source>
</reference>
<dbReference type="VEuPathDB" id="FungiDB:GGTG_01555"/>
<protein>
    <submittedName>
        <fullName evidence="2 3">Uncharacterized protein</fullName>
    </submittedName>
</protein>
<evidence type="ECO:0000313" key="3">
    <source>
        <dbReference type="EnsemblFungi" id="EJT81577"/>
    </source>
</evidence>
<dbReference type="OrthoDB" id="10488428at2759"/>
<dbReference type="GeneID" id="20342013"/>
<name>J3NJX3_GAET3</name>
<reference evidence="3" key="4">
    <citation type="journal article" date="2015" name="G3 (Bethesda)">
        <title>Genome sequences of three phytopathogenic species of the Magnaporthaceae family of fungi.</title>
        <authorList>
            <person name="Okagaki L.H."/>
            <person name="Nunes C.C."/>
            <person name="Sailsbery J."/>
            <person name="Clay B."/>
            <person name="Brown D."/>
            <person name="John T."/>
            <person name="Oh Y."/>
            <person name="Young N."/>
            <person name="Fitzgerald M."/>
            <person name="Haas B.J."/>
            <person name="Zeng Q."/>
            <person name="Young S."/>
            <person name="Adiconis X."/>
            <person name="Fan L."/>
            <person name="Levin J.Z."/>
            <person name="Mitchell T.K."/>
            <person name="Okubara P.A."/>
            <person name="Farman M.L."/>
            <person name="Kohn L.M."/>
            <person name="Birren B."/>
            <person name="Ma L.-J."/>
            <person name="Dean R.A."/>
        </authorList>
    </citation>
    <scope>NUCLEOTIDE SEQUENCE</scope>
    <source>
        <strain evidence="3">R3-111a-1</strain>
    </source>
</reference>
<evidence type="ECO:0000313" key="2">
    <source>
        <dbReference type="EMBL" id="EJT81577.1"/>
    </source>
</evidence>
<reference evidence="3" key="5">
    <citation type="submission" date="2018-04" db="UniProtKB">
        <authorList>
            <consortium name="EnsemblFungi"/>
        </authorList>
    </citation>
    <scope>IDENTIFICATION</scope>
    <source>
        <strain evidence="3">R3-111a-1</strain>
    </source>
</reference>
<sequence length="278" mass="29168">MRFLAHAVATLAAAPSAVHAKAALLPRVVLSAVDAATPLFSPPADVPVVAVGGQDAAAWTVLVAGPGVTQTVPVSGPAVTSTVLVSGPTITRTVAGSSDTITRTVAGSVDTMTAYRTVVANTTATWPDPDSSFGFFVGTKTVTAPAEIVTAVLAVTKTKDGSSSRDNRPTAVASTSGSWCCLEGWRPKEEWVGDRHMVANVWTRGWGDERDGCHKGMLDNLHGLRGSLNMFSFVTVRGSKPVTDIIRRASPNGADEGVECRLGCPPEQLWDWTKSEWL</sequence>
<proteinExistence type="predicted"/>
<dbReference type="EMBL" id="GL385395">
    <property type="protein sequence ID" value="EJT81577.1"/>
    <property type="molecule type" value="Genomic_DNA"/>
</dbReference>
<reference evidence="4" key="1">
    <citation type="submission" date="2010-07" db="EMBL/GenBank/DDBJ databases">
        <title>The genome sequence of Gaeumannomyces graminis var. tritici strain R3-111a-1.</title>
        <authorList>
            <consortium name="The Broad Institute Genome Sequencing Platform"/>
            <person name="Ma L.-J."/>
            <person name="Dead R."/>
            <person name="Young S."/>
            <person name="Zeng Q."/>
            <person name="Koehrsen M."/>
            <person name="Alvarado L."/>
            <person name="Berlin A."/>
            <person name="Chapman S.B."/>
            <person name="Chen Z."/>
            <person name="Freedman E."/>
            <person name="Gellesch M."/>
            <person name="Goldberg J."/>
            <person name="Griggs A."/>
            <person name="Gujja S."/>
            <person name="Heilman E.R."/>
            <person name="Heiman D."/>
            <person name="Hepburn T."/>
            <person name="Howarth C."/>
            <person name="Jen D."/>
            <person name="Larson L."/>
            <person name="Mehta T."/>
            <person name="Neiman D."/>
            <person name="Pearson M."/>
            <person name="Roberts A."/>
            <person name="Saif S."/>
            <person name="Shea T."/>
            <person name="Shenoy N."/>
            <person name="Sisk P."/>
            <person name="Stolte C."/>
            <person name="Sykes S."/>
            <person name="Walk T."/>
            <person name="White J."/>
            <person name="Yandava C."/>
            <person name="Haas B."/>
            <person name="Nusbaum C."/>
            <person name="Birren B."/>
        </authorList>
    </citation>
    <scope>NUCLEOTIDE SEQUENCE [LARGE SCALE GENOMIC DNA]</scope>
    <source>
        <strain evidence="4">R3-111a-1</strain>
    </source>
</reference>